<dbReference type="GO" id="GO:0016853">
    <property type="term" value="F:isomerase activity"/>
    <property type="evidence" value="ECO:0007669"/>
    <property type="project" value="UniProtKB-ARBA"/>
</dbReference>
<comment type="similarity">
    <text evidence="2">Belongs to the FAH family.</text>
</comment>
<dbReference type="SUPFAM" id="SSF56529">
    <property type="entry name" value="FAH"/>
    <property type="match status" value="1"/>
</dbReference>
<dbReference type="InterPro" id="IPR011234">
    <property type="entry name" value="Fumarylacetoacetase-like_C"/>
</dbReference>
<dbReference type="EMBL" id="CP026108">
    <property type="protein sequence ID" value="AUT75665.1"/>
    <property type="molecule type" value="Genomic_DNA"/>
</dbReference>
<dbReference type="GO" id="GO:0016787">
    <property type="term" value="F:hydrolase activity"/>
    <property type="evidence" value="ECO:0007669"/>
    <property type="project" value="UniProtKB-KW"/>
</dbReference>
<dbReference type="FunFam" id="3.90.850.10:FF:000002">
    <property type="entry name" value="2-hydroxyhepta-2,4-diene-1,7-dioate isomerase"/>
    <property type="match status" value="1"/>
</dbReference>
<feature type="domain" description="Fumarylacetoacetase-like C-terminal" evidence="5">
    <location>
        <begin position="76"/>
        <end position="281"/>
    </location>
</feature>
<sequence length="289" mass="31343">MYFAAYESNGLAGIAASEDGQAFFGVTEGHADYPGNIDTLLRAGANLKDFARLLRACPEVDMDEVKLLPPVQLPSKIICVGLNYADHAAETGFDMPVYPTLFARFNSSLVAHLRHIVKPTVSDQLDFEGELAVVIGIGGRKIQIKDALKHVAGYAVFNDGTIRDYQFRTPQWTMGKNFDNTGAFGPYLVTPESLPAGARGLAIRTRLNGRVVQESNTAQLIFDVPKLINLLSEAFTFTPGDVIITGTPSGIGFSRSPQLFMKAGDVCEVEIEGIGLLRNYIIDENQPSG</sequence>
<organism evidence="6 7">
    <name type="scientific">Paraburkholderia hospita</name>
    <dbReference type="NCBI Taxonomy" id="169430"/>
    <lineage>
        <taxon>Bacteria</taxon>
        <taxon>Pseudomonadati</taxon>
        <taxon>Pseudomonadota</taxon>
        <taxon>Betaproteobacteria</taxon>
        <taxon>Burkholderiales</taxon>
        <taxon>Burkholderiaceae</taxon>
        <taxon>Paraburkholderia</taxon>
    </lineage>
</organism>
<proteinExistence type="inferred from homology"/>
<dbReference type="GeneID" id="55535599"/>
<dbReference type="InterPro" id="IPR051121">
    <property type="entry name" value="FAH"/>
</dbReference>
<evidence type="ECO:0000256" key="1">
    <source>
        <dbReference type="ARBA" id="ARBA00001946"/>
    </source>
</evidence>
<evidence type="ECO:0000256" key="4">
    <source>
        <dbReference type="ARBA" id="ARBA00022801"/>
    </source>
</evidence>
<evidence type="ECO:0000313" key="6">
    <source>
        <dbReference type="EMBL" id="AUT75665.1"/>
    </source>
</evidence>
<evidence type="ECO:0000256" key="3">
    <source>
        <dbReference type="ARBA" id="ARBA00022723"/>
    </source>
</evidence>
<name>A0AAN1JKF4_9BURK</name>
<evidence type="ECO:0000256" key="2">
    <source>
        <dbReference type="ARBA" id="ARBA00010211"/>
    </source>
</evidence>
<keyword evidence="4 6" id="KW-0378">Hydrolase</keyword>
<dbReference type="InterPro" id="IPR036663">
    <property type="entry name" value="Fumarylacetoacetase_C_sf"/>
</dbReference>
<dbReference type="Proteomes" id="UP000236649">
    <property type="component" value="Chromosome 4"/>
</dbReference>
<evidence type="ECO:0000313" key="7">
    <source>
        <dbReference type="Proteomes" id="UP000236649"/>
    </source>
</evidence>
<dbReference type="PANTHER" id="PTHR42796:SF4">
    <property type="entry name" value="FUMARYLACETOACETATE HYDROLASE DOMAIN-CONTAINING PROTEIN 2A"/>
    <property type="match status" value="1"/>
</dbReference>
<dbReference type="Gene3D" id="3.90.850.10">
    <property type="entry name" value="Fumarylacetoacetase-like, C-terminal domain"/>
    <property type="match status" value="1"/>
</dbReference>
<gene>
    <name evidence="6" type="ORF">C2L64_45780</name>
</gene>
<protein>
    <submittedName>
        <fullName evidence="6">Fumarylacetoacetate hydrolase</fullName>
    </submittedName>
</protein>
<dbReference type="AlphaFoldDB" id="A0AAN1JKF4"/>
<accession>A0AAN1JKF4</accession>
<keyword evidence="3" id="KW-0479">Metal-binding</keyword>
<dbReference type="GO" id="GO:0019752">
    <property type="term" value="P:carboxylic acid metabolic process"/>
    <property type="evidence" value="ECO:0007669"/>
    <property type="project" value="UniProtKB-ARBA"/>
</dbReference>
<dbReference type="GO" id="GO:0046872">
    <property type="term" value="F:metal ion binding"/>
    <property type="evidence" value="ECO:0007669"/>
    <property type="project" value="UniProtKB-KW"/>
</dbReference>
<reference evidence="6 7" key="1">
    <citation type="submission" date="2018-01" db="EMBL/GenBank/DDBJ databases">
        <title>Species boundaries and ecological features among Paraburkholderia terrae DSMZ17804T, P. hospita DSMZ17164T and P. caribensis DSMZ13236T.</title>
        <authorList>
            <person name="Pratama A.A."/>
        </authorList>
    </citation>
    <scope>NUCLEOTIDE SEQUENCE [LARGE SCALE GENOMIC DNA]</scope>
    <source>
        <strain evidence="6 7">DSM 17164</strain>
    </source>
</reference>
<dbReference type="KEGG" id="phs:C2L64_45780"/>
<evidence type="ECO:0000259" key="5">
    <source>
        <dbReference type="Pfam" id="PF01557"/>
    </source>
</evidence>
<dbReference type="PANTHER" id="PTHR42796">
    <property type="entry name" value="FUMARYLACETOACETATE HYDROLASE DOMAIN-CONTAINING PROTEIN 2A-RELATED"/>
    <property type="match status" value="1"/>
</dbReference>
<dbReference type="RefSeq" id="WP_103153977.1">
    <property type="nucleotide sequence ID" value="NZ_CP026108.1"/>
</dbReference>
<dbReference type="Pfam" id="PF01557">
    <property type="entry name" value="FAA_hydrolase"/>
    <property type="match status" value="1"/>
</dbReference>
<comment type="cofactor">
    <cofactor evidence="1">
        <name>Mg(2+)</name>
        <dbReference type="ChEBI" id="CHEBI:18420"/>
    </cofactor>
</comment>